<dbReference type="HOGENOM" id="CLU_027271_1_0_2"/>
<name>A0A0E3PK21_9EURY</name>
<dbReference type="GO" id="GO:0008270">
    <property type="term" value="F:zinc ion binding"/>
    <property type="evidence" value="ECO:0007669"/>
    <property type="project" value="UniProtKB-KW"/>
</dbReference>
<sequence>MTDPVIYITSPKYYPMPKSKNVDKFRPLKWSDLQDWAGEKATAKGMKYQDEERVKDIKRTPEGGLVARVLGTKPYFTEVSLVSGKLSSTCTCPVGGDCKHGVAVVLEYLELAERGEEVLIVAEGDPLLIMARQSPALKREETPDSYLVFRKELREYLELMKKEELIDLLMNLSDRDSLLSRHLWDMLNLASGDTEGTIADIYSELEEFWEEARSYDYRDYESTPPDFSDIKNRLESLLEAGHAEEVADLGIRILEGYEEIAPYDEEGDIGMKVGGSLEVVIKALLQSRSPAHERMLRVLDFESKDEYGIFDEETFWNSDFPVEEWLRFSEILKDRLDTSDSGKTPSYPSWDREHLVERLALALEKAGNYEEAISLCEEEAEAEADWSYTRLVEVLLAAGKKEKAEERIYREIKETRKSYPGTAYELFRVLLEIKEKEEDWLFVAALRTEEFFRYPSLKFYTDLRESAKKAGVWEEVRKAVHEYLESGNLPVDRVRPGEEPSSLPGILPKTGLTDRDSFKKMDTLDFELLIDIAIEEKNPDEVARWYNKLKIRGKKGEDRYFTRRDKIARTVQEKYPEIAIDIWKTIAEELISRTKADAYESASIYLRMVRNAMEARGQKAEWEFYLREIREKNRLKRKLLEILYMLGKERIIEE</sequence>
<keyword evidence="1" id="KW-0479">Metal-binding</keyword>
<dbReference type="PROSITE" id="PS50966">
    <property type="entry name" value="ZF_SWIM"/>
    <property type="match status" value="1"/>
</dbReference>
<dbReference type="RefSeq" id="WP_231593577.1">
    <property type="nucleotide sequence ID" value="NZ_CP009508.1"/>
</dbReference>
<keyword evidence="1" id="KW-0862">Zinc</keyword>
<dbReference type="Proteomes" id="UP000033123">
    <property type="component" value="Chromosome"/>
</dbReference>
<evidence type="ECO:0000256" key="1">
    <source>
        <dbReference type="PROSITE-ProRule" id="PRU00325"/>
    </source>
</evidence>
<dbReference type="InterPro" id="IPR011990">
    <property type="entry name" value="TPR-like_helical_dom_sf"/>
</dbReference>
<evidence type="ECO:0000259" key="2">
    <source>
        <dbReference type="PROSITE" id="PS50966"/>
    </source>
</evidence>
<dbReference type="KEGG" id="msj:MSSAC_0410"/>
<dbReference type="EMBL" id="CP009508">
    <property type="protein sequence ID" value="AKB35000.1"/>
    <property type="molecule type" value="Genomic_DNA"/>
</dbReference>
<dbReference type="InterPro" id="IPR007527">
    <property type="entry name" value="Znf_SWIM"/>
</dbReference>
<dbReference type="STRING" id="1434118.MSSAC_0410"/>
<dbReference type="SUPFAM" id="SSF48452">
    <property type="entry name" value="TPR-like"/>
    <property type="match status" value="1"/>
</dbReference>
<gene>
    <name evidence="3" type="ORF">MSSAC_0410</name>
</gene>
<dbReference type="Gene3D" id="1.25.40.10">
    <property type="entry name" value="Tetratricopeptide repeat domain"/>
    <property type="match status" value="1"/>
</dbReference>
<accession>A0A0E3PK21</accession>
<reference evidence="3 4" key="1">
    <citation type="submission" date="2014-07" db="EMBL/GenBank/DDBJ databases">
        <title>Methanogenic archaea and the global carbon cycle.</title>
        <authorList>
            <person name="Henriksen J.R."/>
            <person name="Luke J."/>
            <person name="Reinhart S."/>
            <person name="Benedict M.N."/>
            <person name="Youngblut N.D."/>
            <person name="Metcalf M.E."/>
            <person name="Whitaker R.J."/>
            <person name="Metcalf W.W."/>
        </authorList>
    </citation>
    <scope>NUCLEOTIDE SEQUENCE [LARGE SCALE GENOMIC DNA]</scope>
    <source>
        <strain evidence="3 4">C2J</strain>
    </source>
</reference>
<dbReference type="GeneID" id="24869952"/>
<protein>
    <recommendedName>
        <fullName evidence="2">SWIM-type domain-containing protein</fullName>
    </recommendedName>
</protein>
<evidence type="ECO:0000313" key="3">
    <source>
        <dbReference type="EMBL" id="AKB35000.1"/>
    </source>
</evidence>
<keyword evidence="1" id="KW-0863">Zinc-finger</keyword>
<organism evidence="3 4">
    <name type="scientific">Methanosarcina siciliae C2J</name>
    <dbReference type="NCBI Taxonomy" id="1434118"/>
    <lineage>
        <taxon>Archaea</taxon>
        <taxon>Methanobacteriati</taxon>
        <taxon>Methanobacteriota</taxon>
        <taxon>Stenosarchaea group</taxon>
        <taxon>Methanomicrobia</taxon>
        <taxon>Methanosarcinales</taxon>
        <taxon>Methanosarcinaceae</taxon>
        <taxon>Methanosarcina</taxon>
    </lineage>
</organism>
<dbReference type="Pfam" id="PF04434">
    <property type="entry name" value="SWIM"/>
    <property type="match status" value="1"/>
</dbReference>
<evidence type="ECO:0000313" key="4">
    <source>
        <dbReference type="Proteomes" id="UP000033123"/>
    </source>
</evidence>
<dbReference type="AlphaFoldDB" id="A0A0E3PK21"/>
<proteinExistence type="predicted"/>
<feature type="domain" description="SWIM-type" evidence="2">
    <location>
        <begin position="75"/>
        <end position="109"/>
    </location>
</feature>
<dbReference type="PATRIC" id="fig|1434118.4.peg.528"/>